<organism evidence="2 3">
    <name type="scientific">Clohesyomyces aquaticus</name>
    <dbReference type="NCBI Taxonomy" id="1231657"/>
    <lineage>
        <taxon>Eukaryota</taxon>
        <taxon>Fungi</taxon>
        <taxon>Dikarya</taxon>
        <taxon>Ascomycota</taxon>
        <taxon>Pezizomycotina</taxon>
        <taxon>Dothideomycetes</taxon>
        <taxon>Pleosporomycetidae</taxon>
        <taxon>Pleosporales</taxon>
        <taxon>Lindgomycetaceae</taxon>
        <taxon>Clohesyomyces</taxon>
    </lineage>
</organism>
<dbReference type="Proteomes" id="UP000193144">
    <property type="component" value="Unassembled WGS sequence"/>
</dbReference>
<protein>
    <submittedName>
        <fullName evidence="2">Uncharacterized protein</fullName>
    </submittedName>
</protein>
<feature type="region of interest" description="Disordered" evidence="1">
    <location>
        <begin position="195"/>
        <end position="230"/>
    </location>
</feature>
<feature type="region of interest" description="Disordered" evidence="1">
    <location>
        <begin position="109"/>
        <end position="134"/>
    </location>
</feature>
<gene>
    <name evidence="2" type="ORF">BCR34DRAFT_595912</name>
</gene>
<evidence type="ECO:0000256" key="1">
    <source>
        <dbReference type="SAM" id="MobiDB-lite"/>
    </source>
</evidence>
<evidence type="ECO:0000313" key="3">
    <source>
        <dbReference type="Proteomes" id="UP000193144"/>
    </source>
</evidence>
<reference evidence="2 3" key="1">
    <citation type="submission" date="2016-07" db="EMBL/GenBank/DDBJ databases">
        <title>Pervasive Adenine N6-methylation of Active Genes in Fungi.</title>
        <authorList>
            <consortium name="DOE Joint Genome Institute"/>
            <person name="Mondo S.J."/>
            <person name="Dannebaum R.O."/>
            <person name="Kuo R.C."/>
            <person name="Labutti K."/>
            <person name="Haridas S."/>
            <person name="Kuo A."/>
            <person name="Salamov A."/>
            <person name="Ahrendt S.R."/>
            <person name="Lipzen A."/>
            <person name="Sullivan W."/>
            <person name="Andreopoulos W.B."/>
            <person name="Clum A."/>
            <person name="Lindquist E."/>
            <person name="Daum C."/>
            <person name="Ramamoorthy G.K."/>
            <person name="Gryganskyi A."/>
            <person name="Culley D."/>
            <person name="Magnuson J.K."/>
            <person name="James T.Y."/>
            <person name="O'Malley M.A."/>
            <person name="Stajich J.E."/>
            <person name="Spatafora J.W."/>
            <person name="Visel A."/>
            <person name="Grigoriev I.V."/>
        </authorList>
    </citation>
    <scope>NUCLEOTIDE SEQUENCE [LARGE SCALE GENOMIC DNA]</scope>
    <source>
        <strain evidence="2 3">CBS 115471</strain>
    </source>
</reference>
<name>A0A1Y2A9G3_9PLEO</name>
<feature type="compositionally biased region" description="Basic residues" evidence="1">
    <location>
        <begin position="212"/>
        <end position="222"/>
    </location>
</feature>
<feature type="compositionally biased region" description="Low complexity" evidence="1">
    <location>
        <begin position="357"/>
        <end position="370"/>
    </location>
</feature>
<sequence length="456" mass="51095">MSTDRQPPTTTNPDLRQKYTIAFTKCLSVSPFEAIPPGYRPADVDALDNILLKTLIDLAERVPNLHCFRARLCRARQRRRQTSPLVWKEFSIQICDVFLALHDLDREQQDDSVAAVPPTSSDRKPPPVTAIATPATDTPCHVARLRENPGESSLSPIQTLYTFPSCTTSPTPMDHPLSKYKAASRWATYDANMKMSTSTDDDEYSPPTKQERGKRHTMRNFGRKTDGTSTNPATALFLQSMLPAQKRRAISELELIKEETMRATADAVAAQREHALSSSLHKDQHFKKRIPLMIRTVEELEGADLSMLTYPVEVPAREKGTWDELTDEESLEEWVVKQKARKKRKHAGAPTAPKPEPASLASSASPAPSAASIHPAKKLLDQVVLDLSSNMFLVNGLAIRTSTRPLDYKDKDRVTRIMDRFMRDVRDVQARYEDRLKVEGVLPSDPDELFGADPGL</sequence>
<dbReference type="AlphaFoldDB" id="A0A1Y2A9G3"/>
<accession>A0A1Y2A9G3</accession>
<feature type="region of interest" description="Disordered" evidence="1">
    <location>
        <begin position="342"/>
        <end position="370"/>
    </location>
</feature>
<keyword evidence="3" id="KW-1185">Reference proteome</keyword>
<proteinExistence type="predicted"/>
<dbReference type="EMBL" id="MCFA01000005">
    <property type="protein sequence ID" value="ORY18675.1"/>
    <property type="molecule type" value="Genomic_DNA"/>
</dbReference>
<comment type="caution">
    <text evidence="2">The sequence shown here is derived from an EMBL/GenBank/DDBJ whole genome shotgun (WGS) entry which is preliminary data.</text>
</comment>
<evidence type="ECO:0000313" key="2">
    <source>
        <dbReference type="EMBL" id="ORY18675.1"/>
    </source>
</evidence>